<dbReference type="GeneID" id="36286038"/>
<feature type="compositionally biased region" description="Basic and acidic residues" evidence="1">
    <location>
        <begin position="1"/>
        <end position="18"/>
    </location>
</feature>
<feature type="region of interest" description="Disordered" evidence="1">
    <location>
        <begin position="1"/>
        <end position="24"/>
    </location>
</feature>
<organism evidence="2">
    <name type="scientific">Pseudogymnoascus destructans</name>
    <dbReference type="NCBI Taxonomy" id="655981"/>
    <lineage>
        <taxon>Eukaryota</taxon>
        <taxon>Fungi</taxon>
        <taxon>Dikarya</taxon>
        <taxon>Ascomycota</taxon>
        <taxon>Pezizomycotina</taxon>
        <taxon>Leotiomycetes</taxon>
        <taxon>Thelebolales</taxon>
        <taxon>Thelebolaceae</taxon>
        <taxon>Pseudogymnoascus</taxon>
    </lineage>
</organism>
<sequence>MVGKCKESTEKSTNENTKRVQNHCNNMTEQELKVNNAKRADTAATAYTIKKIRETQAFKALSPVEQQEKVQSKKDEPGNSIQDGNHASIVQQHLGVGEGGGAYAVWDDNNHAWETEDEDDEVAQEAMWRADELANGIGIKEIEKVQLEVETQTEASTKRVEQLAFTIWRRKWSTAYKSTLKLMNKVNTDPDFLKNLPPAIDEETNLLREDPSSPIFHEASISCLEELRVMEFFKDWQVSLPGPADWYPDGYDTTQHGFQLDEDATGAFKAWEMLREKDELVDFKWVLPSDEKLATLPPTKESEELLAKFYNM</sequence>
<gene>
    <name evidence="2" type="ORF">VC83_02961</name>
</gene>
<dbReference type="OrthoDB" id="3439616at2759"/>
<dbReference type="AlphaFoldDB" id="A0A177AFP8"/>
<dbReference type="EMBL" id="KV441392">
    <property type="protein sequence ID" value="OAF60242.1"/>
    <property type="molecule type" value="Genomic_DNA"/>
</dbReference>
<name>A0A177AFP8_9PEZI</name>
<protein>
    <submittedName>
        <fullName evidence="2">Uncharacterized protein</fullName>
    </submittedName>
</protein>
<dbReference type="RefSeq" id="XP_024325524.1">
    <property type="nucleotide sequence ID" value="XM_024466611.1"/>
</dbReference>
<feature type="compositionally biased region" description="Basic and acidic residues" evidence="1">
    <location>
        <begin position="66"/>
        <end position="77"/>
    </location>
</feature>
<feature type="region of interest" description="Disordered" evidence="1">
    <location>
        <begin position="59"/>
        <end position="81"/>
    </location>
</feature>
<dbReference type="Proteomes" id="UP000077154">
    <property type="component" value="Unassembled WGS sequence"/>
</dbReference>
<dbReference type="VEuPathDB" id="FungiDB:GMDG_07144"/>
<reference evidence="2" key="1">
    <citation type="submission" date="2016-03" db="EMBL/GenBank/DDBJ databases">
        <title>Updated assembly of Pseudogymnoascus destructans, the fungus causing white-nose syndrome of bats.</title>
        <authorList>
            <person name="Palmer J.M."/>
            <person name="Drees K.P."/>
            <person name="Foster J.T."/>
            <person name="Lindner D.L."/>
        </authorList>
    </citation>
    <scope>NUCLEOTIDE SEQUENCE [LARGE SCALE GENOMIC DNA]</scope>
    <source>
        <strain evidence="2">20631-21</strain>
    </source>
</reference>
<proteinExistence type="predicted"/>
<dbReference type="eggNOG" id="ENOG502RM7Z">
    <property type="taxonomic scope" value="Eukaryota"/>
</dbReference>
<evidence type="ECO:0000256" key="1">
    <source>
        <dbReference type="SAM" id="MobiDB-lite"/>
    </source>
</evidence>
<evidence type="ECO:0000313" key="2">
    <source>
        <dbReference type="EMBL" id="OAF60242.1"/>
    </source>
</evidence>
<accession>A0A177AFP8</accession>